<dbReference type="GO" id="GO:0016787">
    <property type="term" value="F:hydrolase activity"/>
    <property type="evidence" value="ECO:0007669"/>
    <property type="project" value="UniProtKB-KW"/>
</dbReference>
<evidence type="ECO:0000256" key="2">
    <source>
        <dbReference type="ARBA" id="ARBA00022741"/>
    </source>
</evidence>
<gene>
    <name evidence="5" type="ORF">G4Z16_16920</name>
</gene>
<dbReference type="Proteomes" id="UP000595046">
    <property type="component" value="Chromosome"/>
</dbReference>
<dbReference type="EMBL" id="CP048882">
    <property type="protein sequence ID" value="QPP07802.1"/>
    <property type="molecule type" value="Genomic_DNA"/>
</dbReference>
<dbReference type="SUPFAM" id="SSF52540">
    <property type="entry name" value="P-loop containing nucleoside triphosphate hydrolases"/>
    <property type="match status" value="1"/>
</dbReference>
<evidence type="ECO:0000313" key="5">
    <source>
        <dbReference type="EMBL" id="QPP07802.1"/>
    </source>
</evidence>
<keyword evidence="6" id="KW-1185">Reference proteome</keyword>
<dbReference type="CDD" id="cd00882">
    <property type="entry name" value="Ras_like_GTPase"/>
    <property type="match status" value="1"/>
</dbReference>
<evidence type="ECO:0000256" key="4">
    <source>
        <dbReference type="ARBA" id="ARBA00023134"/>
    </source>
</evidence>
<evidence type="ECO:0000313" key="6">
    <source>
        <dbReference type="Proteomes" id="UP000595046"/>
    </source>
</evidence>
<protein>
    <submittedName>
        <fullName evidence="5">ATP/GTP-binding protein</fullName>
    </submittedName>
</protein>
<comment type="similarity">
    <text evidence="1">Belongs to the GPN-loop GTPase family.</text>
</comment>
<dbReference type="Gene3D" id="3.40.50.300">
    <property type="entry name" value="P-loop containing nucleotide triphosphate hydrolases"/>
    <property type="match status" value="1"/>
</dbReference>
<evidence type="ECO:0000256" key="3">
    <source>
        <dbReference type="ARBA" id="ARBA00022801"/>
    </source>
</evidence>
<dbReference type="InterPro" id="IPR027417">
    <property type="entry name" value="P-loop_NTPase"/>
</dbReference>
<dbReference type="RefSeq" id="WP_197351609.1">
    <property type="nucleotide sequence ID" value="NZ_CP048882.1"/>
</dbReference>
<name>A0A7T1T7F8_9ACTN</name>
<dbReference type="InterPro" id="IPR052705">
    <property type="entry name" value="Gliding_Motility_GTPase"/>
</dbReference>
<keyword evidence="4" id="KW-0342">GTP-binding</keyword>
<sequence length="204" mass="22442">MDSVHSEERRPDRVGGSFVSLKILVAGGFGVGKTTFVGAVSEIRPLRTEERLTEAGRPIDDLGGVEAKTTTTVAMDFGRITFEDTLSLYLFGTPGQDRFWFLWDELANGALGAAVLADTRRLQDCFPAVDYFERRGLPFVVAVNCFTGAHTYASQDVRDALDLDPETPVVLCDARERESAKEVLIALVEHARRTYMRGLSNGAH</sequence>
<dbReference type="KEGG" id="sbat:G4Z16_16920"/>
<organism evidence="5 6">
    <name type="scientific">Streptomyces bathyalis</name>
    <dbReference type="NCBI Taxonomy" id="2710756"/>
    <lineage>
        <taxon>Bacteria</taxon>
        <taxon>Bacillati</taxon>
        <taxon>Actinomycetota</taxon>
        <taxon>Actinomycetes</taxon>
        <taxon>Kitasatosporales</taxon>
        <taxon>Streptomycetaceae</taxon>
        <taxon>Streptomyces</taxon>
    </lineage>
</organism>
<dbReference type="GO" id="GO:0005525">
    <property type="term" value="F:GTP binding"/>
    <property type="evidence" value="ECO:0007669"/>
    <property type="project" value="UniProtKB-KW"/>
</dbReference>
<keyword evidence="2" id="KW-0547">Nucleotide-binding</keyword>
<reference evidence="6" key="1">
    <citation type="submission" date="2020-02" db="EMBL/GenBank/DDBJ databases">
        <title>Streptomyces sp. ASO4wet.</title>
        <authorList>
            <person name="Risdian C."/>
            <person name="Landwehr W."/>
            <person name="Schupp P."/>
            <person name="Wink J."/>
        </authorList>
    </citation>
    <scope>NUCLEOTIDE SEQUENCE [LARGE SCALE GENOMIC DNA]</scope>
    <source>
        <strain evidence="6">ASO4wet</strain>
    </source>
</reference>
<dbReference type="InterPro" id="IPR004130">
    <property type="entry name" value="Gpn"/>
</dbReference>
<dbReference type="PANTHER" id="PTHR42708">
    <property type="entry name" value="ATP/GTP-BINDING PROTEIN-RELATED"/>
    <property type="match status" value="1"/>
</dbReference>
<dbReference type="Pfam" id="PF03029">
    <property type="entry name" value="ATP_bind_1"/>
    <property type="match status" value="1"/>
</dbReference>
<evidence type="ECO:0000256" key="1">
    <source>
        <dbReference type="ARBA" id="ARBA00005290"/>
    </source>
</evidence>
<dbReference type="PANTHER" id="PTHR42708:SF1">
    <property type="entry name" value="GLIDING MOTILITY PROTEIN MGLA"/>
    <property type="match status" value="1"/>
</dbReference>
<dbReference type="AlphaFoldDB" id="A0A7T1T7F8"/>
<keyword evidence="3" id="KW-0378">Hydrolase</keyword>
<proteinExistence type="inferred from homology"/>
<accession>A0A7T1T7F8</accession>